<dbReference type="Proteomes" id="UP000481360">
    <property type="component" value="Unassembled WGS sequence"/>
</dbReference>
<dbReference type="InterPro" id="IPR010982">
    <property type="entry name" value="Lambda_DNA-bd_dom_sf"/>
</dbReference>
<dbReference type="InterPro" id="IPR001387">
    <property type="entry name" value="Cro/C1-type_HTH"/>
</dbReference>
<organism evidence="2 3">
    <name type="scientific">Lentzea alba</name>
    <dbReference type="NCBI Taxonomy" id="2714351"/>
    <lineage>
        <taxon>Bacteria</taxon>
        <taxon>Bacillati</taxon>
        <taxon>Actinomycetota</taxon>
        <taxon>Actinomycetes</taxon>
        <taxon>Pseudonocardiales</taxon>
        <taxon>Pseudonocardiaceae</taxon>
        <taxon>Lentzea</taxon>
    </lineage>
</organism>
<name>A0A7C9W693_9PSEU</name>
<keyword evidence="3" id="KW-1185">Reference proteome</keyword>
<dbReference type="GO" id="GO:0003677">
    <property type="term" value="F:DNA binding"/>
    <property type="evidence" value="ECO:0007669"/>
    <property type="project" value="InterPro"/>
</dbReference>
<dbReference type="SUPFAM" id="SSF47413">
    <property type="entry name" value="lambda repressor-like DNA-binding domains"/>
    <property type="match status" value="1"/>
</dbReference>
<dbReference type="SMART" id="SM00530">
    <property type="entry name" value="HTH_XRE"/>
    <property type="match status" value="1"/>
</dbReference>
<dbReference type="AlphaFoldDB" id="A0A7C9W693"/>
<evidence type="ECO:0000259" key="1">
    <source>
        <dbReference type="PROSITE" id="PS50943"/>
    </source>
</evidence>
<dbReference type="Pfam" id="PF01381">
    <property type="entry name" value="HTH_3"/>
    <property type="match status" value="1"/>
</dbReference>
<feature type="domain" description="HTH cro/C1-type" evidence="1">
    <location>
        <begin position="13"/>
        <end position="67"/>
    </location>
</feature>
<reference evidence="2 3" key="1">
    <citation type="submission" date="2020-03" db="EMBL/GenBank/DDBJ databases">
        <title>Isolation and identification of active actinomycetes.</title>
        <authorList>
            <person name="Sun X."/>
        </authorList>
    </citation>
    <scope>NUCLEOTIDE SEQUENCE [LARGE SCALE GENOMIC DNA]</scope>
    <source>
        <strain evidence="2 3">NEAU-D13</strain>
    </source>
</reference>
<accession>A0A7C9W693</accession>
<dbReference type="EMBL" id="JAAMPJ010000016">
    <property type="protein sequence ID" value="NGY65557.1"/>
    <property type="molecule type" value="Genomic_DNA"/>
</dbReference>
<evidence type="ECO:0000313" key="2">
    <source>
        <dbReference type="EMBL" id="NGY65557.1"/>
    </source>
</evidence>
<dbReference type="Gene3D" id="1.10.260.40">
    <property type="entry name" value="lambda repressor-like DNA-binding domains"/>
    <property type="match status" value="1"/>
</dbReference>
<comment type="caution">
    <text evidence="2">The sequence shown here is derived from an EMBL/GenBank/DDBJ whole genome shotgun (WGS) entry which is preliminary data.</text>
</comment>
<sequence>MSPQQGEKFGSWLARQLRRAGMNQAELADELEMTRAAVSAWINDRAEPRPETQRRIAAILGTDSASIYNRTDVAPDLPLQWHHRSAYKDGGREYGNAAAFAFNADLSALAREATQNSLDERYDERKPVRVRYTLEELTGEHLDQFLAALHWDELREHYDEAALLEQKVSRSLKAALRDLDENKSLILLRVDDYNAAGLTGDEYGDGRYTAVVRRQLDSRKESGAKAGGSYGLGKVTLWATSRFNLVLINSTLSESYEGRTERRVVGRVDLPWRKVGNEAYAGPAWFGQADTEPNRQQVSRSWWADEQTVRDLHLDRLSDEPGTSFLIVGAHDASGTAESLKDMHEKLVIALAEGFWAAMVGGNDGGPLLEASVVAMRNGRVVVDEKRVDPHTSHPALSRAFKAYLDRDTVEELTTSTQVARADVTLVVPPRKSDKRKQGGGHHRAVLLVTPAGEDDDPVNQVVYMRGNRMTVMSKRPRELPLGATRFHAVLLAGYATEQTGADVELAEEFLRASEPPEHNDWKHTEELTSVYARGALSRLREFRVEIDKAVRQLVGRRTTVRGEGPAALRELLKLDVFGPAGSRSRRNVPLVEITRGDLDDTGAWNVWVDLKLPESDSTWRLTPIAKFDVRSGGRPVVAWKEIVPRDNCREEDGNLVIEAGVRLASFSGITDPSSHPVHGNLAGLIIDIQKSRGGAL</sequence>
<dbReference type="CDD" id="cd00093">
    <property type="entry name" value="HTH_XRE"/>
    <property type="match status" value="1"/>
</dbReference>
<dbReference type="RefSeq" id="WP_166054412.1">
    <property type="nucleotide sequence ID" value="NZ_JAAMPJ010000016.1"/>
</dbReference>
<dbReference type="PROSITE" id="PS50943">
    <property type="entry name" value="HTH_CROC1"/>
    <property type="match status" value="1"/>
</dbReference>
<evidence type="ECO:0000313" key="3">
    <source>
        <dbReference type="Proteomes" id="UP000481360"/>
    </source>
</evidence>
<protein>
    <submittedName>
        <fullName evidence="2">Helix-turn-helix transcriptional regulator</fullName>
    </submittedName>
</protein>
<proteinExistence type="predicted"/>
<gene>
    <name evidence="2" type="ORF">G7043_42355</name>
</gene>